<dbReference type="Pfam" id="PF04672">
    <property type="entry name" value="Methyltransf_19"/>
    <property type="match status" value="1"/>
</dbReference>
<organism evidence="1 2">
    <name type="scientific">Nocardia nova SH22a</name>
    <dbReference type="NCBI Taxonomy" id="1415166"/>
    <lineage>
        <taxon>Bacteria</taxon>
        <taxon>Bacillati</taxon>
        <taxon>Actinomycetota</taxon>
        <taxon>Actinomycetes</taxon>
        <taxon>Mycobacteriales</taxon>
        <taxon>Nocardiaceae</taxon>
        <taxon>Nocardia</taxon>
    </lineage>
</organism>
<gene>
    <name evidence="1" type="ORF">NONO_c28150</name>
</gene>
<dbReference type="InterPro" id="IPR006764">
    <property type="entry name" value="SAM_dep_MeTrfase_SAV2177_type"/>
</dbReference>
<reference evidence="1 2" key="1">
    <citation type="journal article" date="2014" name="Appl. Environ. Microbiol.">
        <title>Insights into the Microbial Degradation of Rubber and Gutta-Percha by Analysis of the Complete Genome of Nocardia nova SH22a.</title>
        <authorList>
            <person name="Luo Q."/>
            <person name="Hiessl S."/>
            <person name="Poehlein A."/>
            <person name="Daniel R."/>
            <person name="Steinbuchel A."/>
        </authorList>
    </citation>
    <scope>NUCLEOTIDE SEQUENCE [LARGE SCALE GENOMIC DNA]</scope>
    <source>
        <strain evidence="1">SH22a</strain>
    </source>
</reference>
<evidence type="ECO:0000313" key="1">
    <source>
        <dbReference type="EMBL" id="AHH17607.1"/>
    </source>
</evidence>
<evidence type="ECO:0008006" key="3">
    <source>
        <dbReference type="Google" id="ProtNLM"/>
    </source>
</evidence>
<dbReference type="HOGENOM" id="CLU_067079_1_0_11"/>
<name>W5TEE8_9NOCA</name>
<proteinExistence type="predicted"/>
<protein>
    <recommendedName>
        <fullName evidence="3">Methyltransferase</fullName>
    </recommendedName>
</protein>
<dbReference type="Gene3D" id="3.40.50.150">
    <property type="entry name" value="Vaccinia Virus protein VP39"/>
    <property type="match status" value="1"/>
</dbReference>
<evidence type="ECO:0000313" key="2">
    <source>
        <dbReference type="Proteomes" id="UP000019150"/>
    </source>
</evidence>
<dbReference type="PATRIC" id="fig|1415166.3.peg.2887"/>
<dbReference type="EMBL" id="CP006850">
    <property type="protein sequence ID" value="AHH17607.1"/>
    <property type="molecule type" value="Genomic_DNA"/>
</dbReference>
<keyword evidence="2" id="KW-1185">Reference proteome</keyword>
<dbReference type="OrthoDB" id="4134439at2"/>
<dbReference type="RefSeq" id="WP_025349074.1">
    <property type="nucleotide sequence ID" value="NZ_CP006850.1"/>
</dbReference>
<sequence length="354" mass="38196">MNVRRLLPRRAGADVVQFEEVRSILREANRADPETLAAIATELRAQADGASRRVQVEIDGVIARFRAAQKDRGTGGDAGAVGSGIVGTAMREADERLARCLAYAQPARVRQFLLGGKEVFESDRALGAALIEAHPHARYAAAVTRAFHRWVTDALAGVGVGQFLDIGAGYEPCVHRIAQARNPAARTVYADMDPIVLAHGRAQDSDEKTRWIDVDLTDPDAVLTLASEDGLLDLSEPVALSLVGVLEHIAGDELAAGAIRELTAGLTSGSALIVTHAAADIDPVRMEQAATAYSEHGLTYRPRAYDRIAEYFTDFELESPGIVGPHQWMRSPHAGLERITDEDICCYAAIGWKK</sequence>
<dbReference type="AlphaFoldDB" id="W5TEE8"/>
<dbReference type="InterPro" id="IPR029063">
    <property type="entry name" value="SAM-dependent_MTases_sf"/>
</dbReference>
<dbReference type="Proteomes" id="UP000019150">
    <property type="component" value="Chromosome"/>
</dbReference>
<dbReference type="eggNOG" id="COG3315">
    <property type="taxonomic scope" value="Bacteria"/>
</dbReference>
<dbReference type="SUPFAM" id="SSF53335">
    <property type="entry name" value="S-adenosyl-L-methionine-dependent methyltransferases"/>
    <property type="match status" value="1"/>
</dbReference>
<accession>W5TEE8</accession>
<dbReference type="KEGG" id="nno:NONO_c28150"/>
<dbReference type="STRING" id="1415166.NONO_c28150"/>